<organism evidence="1 2">
    <name type="scientific">Meloidogyne enterolobii</name>
    <name type="common">Root-knot nematode worm</name>
    <name type="synonym">Meloidogyne mayaguensis</name>
    <dbReference type="NCBI Taxonomy" id="390850"/>
    <lineage>
        <taxon>Eukaryota</taxon>
        <taxon>Metazoa</taxon>
        <taxon>Ecdysozoa</taxon>
        <taxon>Nematoda</taxon>
        <taxon>Chromadorea</taxon>
        <taxon>Rhabditida</taxon>
        <taxon>Tylenchina</taxon>
        <taxon>Tylenchomorpha</taxon>
        <taxon>Tylenchoidea</taxon>
        <taxon>Meloidogynidae</taxon>
        <taxon>Meloidogyninae</taxon>
        <taxon>Meloidogyne</taxon>
    </lineage>
</organism>
<dbReference type="EMBL" id="CAVMJV010000060">
    <property type="protein sequence ID" value="CAK5086424.1"/>
    <property type="molecule type" value="Genomic_DNA"/>
</dbReference>
<gene>
    <name evidence="1" type="ORF">MENTE1834_LOCUS33921</name>
</gene>
<comment type="caution">
    <text evidence="1">The sequence shown here is derived from an EMBL/GenBank/DDBJ whole genome shotgun (WGS) entry which is preliminary data.</text>
</comment>
<proteinExistence type="predicted"/>
<evidence type="ECO:0000313" key="1">
    <source>
        <dbReference type="EMBL" id="CAK5086424.1"/>
    </source>
</evidence>
<keyword evidence="2" id="KW-1185">Reference proteome</keyword>
<accession>A0ACB1A5C4</accession>
<dbReference type="Proteomes" id="UP001497535">
    <property type="component" value="Unassembled WGS sequence"/>
</dbReference>
<reference evidence="1" key="1">
    <citation type="submission" date="2023-11" db="EMBL/GenBank/DDBJ databases">
        <authorList>
            <person name="Poullet M."/>
        </authorList>
    </citation>
    <scope>NUCLEOTIDE SEQUENCE</scope>
    <source>
        <strain evidence="1">E1834</strain>
    </source>
</reference>
<protein>
    <submittedName>
        <fullName evidence="1">Uncharacterized protein</fullName>
    </submittedName>
</protein>
<evidence type="ECO:0000313" key="2">
    <source>
        <dbReference type="Proteomes" id="UP001497535"/>
    </source>
</evidence>
<name>A0ACB1A5C4_MELEN</name>
<sequence length="89" mass="10301">MPGYNFDYLELNPSKEEMLVPFNLSTKNKGNERVTVDGENKIVEVKQENLNVKLKGGGLTKEKLTEIVVKVFFYFLDFEAGDRWLLNRT</sequence>